<dbReference type="InterPro" id="IPR027417">
    <property type="entry name" value="P-loop_NTPase"/>
</dbReference>
<dbReference type="Pfam" id="PF13558">
    <property type="entry name" value="SbcC_Walker_B"/>
    <property type="match status" value="1"/>
</dbReference>
<feature type="coiled-coil region" evidence="4">
    <location>
        <begin position="808"/>
        <end position="835"/>
    </location>
</feature>
<gene>
    <name evidence="6" type="primary">sbcC</name>
    <name evidence="6" type="ORF">LPAF129_20630</name>
</gene>
<evidence type="ECO:0000256" key="2">
    <source>
        <dbReference type="ARBA" id="ARBA00011322"/>
    </source>
</evidence>
<protein>
    <recommendedName>
        <fullName evidence="3">Nuclease SbcCD subunit C</fullName>
    </recommendedName>
</protein>
<keyword evidence="7" id="KW-1185">Reference proteome</keyword>
<comment type="caution">
    <text evidence="6">The sequence shown here is derived from an EMBL/GenBank/DDBJ whole genome shotgun (WGS) entry which is preliminary data.</text>
</comment>
<proteinExistence type="inferred from homology"/>
<dbReference type="RefSeq" id="WP_244056951.1">
    <property type="nucleotide sequence ID" value="NZ_BQXH01000030.1"/>
</dbReference>
<accession>A0ABQ5JJZ2</accession>
<feature type="coiled-coil region" evidence="4">
    <location>
        <begin position="322"/>
        <end position="500"/>
    </location>
</feature>
<dbReference type="Gene3D" id="3.40.50.300">
    <property type="entry name" value="P-loop containing nucleotide triphosphate hydrolases"/>
    <property type="match status" value="2"/>
</dbReference>
<evidence type="ECO:0000256" key="4">
    <source>
        <dbReference type="SAM" id="Coils"/>
    </source>
</evidence>
<dbReference type="SUPFAM" id="SSF52540">
    <property type="entry name" value="P-loop containing nucleoside triphosphate hydrolases"/>
    <property type="match status" value="1"/>
</dbReference>
<evidence type="ECO:0000313" key="6">
    <source>
        <dbReference type="EMBL" id="GKS82377.1"/>
    </source>
</evidence>
<evidence type="ECO:0000313" key="7">
    <source>
        <dbReference type="Proteomes" id="UP001055149"/>
    </source>
</evidence>
<reference evidence="6" key="1">
    <citation type="journal article" date="2022" name="Int. J. Syst. Evol. Microbiol.">
        <title>A novel species of lactic acid bacteria, Ligilactobacillus pabuli sp. nov., isolated from alfalfa silage.</title>
        <authorList>
            <person name="Tohno M."/>
            <person name="Tanizawa Y."/>
            <person name="Sawada H."/>
            <person name="Sakamoto M."/>
            <person name="Ohkuma M."/>
            <person name="Kobayashi H."/>
        </authorList>
    </citation>
    <scope>NUCLEOTIDE SEQUENCE</scope>
    <source>
        <strain evidence="6">AF129</strain>
    </source>
</reference>
<dbReference type="PANTHER" id="PTHR32114:SF2">
    <property type="entry name" value="ABC TRANSPORTER ABCH.3"/>
    <property type="match status" value="1"/>
</dbReference>
<keyword evidence="4" id="KW-0175">Coiled coil</keyword>
<evidence type="ECO:0000259" key="5">
    <source>
        <dbReference type="Pfam" id="PF13476"/>
    </source>
</evidence>
<name>A0ABQ5JJZ2_9LACO</name>
<feature type="domain" description="Rad50/SbcC-type AAA" evidence="5">
    <location>
        <begin position="5"/>
        <end position="213"/>
    </location>
</feature>
<evidence type="ECO:0000256" key="1">
    <source>
        <dbReference type="ARBA" id="ARBA00006930"/>
    </source>
</evidence>
<feature type="coiled-coil region" evidence="4">
    <location>
        <begin position="606"/>
        <end position="710"/>
    </location>
</feature>
<dbReference type="Pfam" id="PF13476">
    <property type="entry name" value="AAA_23"/>
    <property type="match status" value="1"/>
</dbReference>
<sequence length="1045" mass="116590">MKPIKLEMHNFGPYVDQTIDFSEFFDAPVFLISGKTGTGKTTIFDAMVFALFGQTSGGERGAEEMRSDFASDQEPTSVTFEFEDHQQTYQITRSPKQTVASKRGNGQTTRAAKVSLLYKDLAGEKKEIDKINQANTFISELLNLTAEQFAQIVLLPQGQFRNFLAADSNSKETVLRELFGTKFYQSFVENIKERAKKRQEATEGQLLELQNVQKQAHFAEPLEDGTDLRVEDWLEKLQAELEQQAALLENYRKQTQENDQQKTKLDRLYQSQESLLADQQKLAELQKEGQALAAKQPHFDQLQGQITDLEWANQQRDLLKDLADAQLTQQKLTAKKDEQQQRAKQLTASLTATTDQQAQLAQKEPQIQNMRSQLERLSDKVDLYQTVEKLQQQQQAVQAQVKAHQQKVSEIEAELAKNATQQEQLTTQLAEIPDLHAQELALQTSTTKLEQTKKQLAEFKQASAKQGAAQQKLAALTAQLAQLEARAQQAKQDYLELDSQYAQNQIVSLAARLKPGTPCPLCGSTDHPHPAGSTTTAPTVTKEAVKQAQERAQQAAAVVNTTQGSLTAQTETLNQQTTAMAEQQQALAVRLELPATASEQEVTVAVTQQQQELSAAKAKYQQQLTKQQQLNDQLAALSKQAPQLAAAQQAAEHEKQQAQLTEQRLAVTIEQQTALLPAGYASSQELQQQLADCRKKIETYEHDKETVQAALTQLHSDLAGVKAGLKASVEQFETAQVKEQRANQDLQAALTSYTRPVTLAELQNWGTQIQQLSGLRQELAKYNNQLTINQTAQKQLAERIGDQETPKIAETKQQIAELMKKQEELYNKRSELDHRYQENQATKLQVTKIWQNYRQTLNENAQWNELAEVVGGKGHLKLNLERYVLQSYFKQVIVVANQRFAELTAGRYSFCLDEEAGSYASKTGLELNIYDDNAGKIRSVHTLSGGESFIAALCLALALGEVVSAQAGGISVEALFVDEGFGSLDTESLQVALDALREIEGENRLIGIISHVTELRTEIPDQLHVTSVNGRSKINYSHEFAKSGE</sequence>
<dbReference type="PANTHER" id="PTHR32114">
    <property type="entry name" value="ABC TRANSPORTER ABCH.3"/>
    <property type="match status" value="1"/>
</dbReference>
<dbReference type="EMBL" id="BQXH01000030">
    <property type="protein sequence ID" value="GKS82377.1"/>
    <property type="molecule type" value="Genomic_DNA"/>
</dbReference>
<dbReference type="Proteomes" id="UP001055149">
    <property type="component" value="Unassembled WGS sequence"/>
</dbReference>
<dbReference type="InterPro" id="IPR038729">
    <property type="entry name" value="Rad50/SbcC_AAA"/>
</dbReference>
<organism evidence="6 7">
    <name type="scientific">Ligilactobacillus pabuli</name>
    <dbReference type="NCBI Taxonomy" id="2886039"/>
    <lineage>
        <taxon>Bacteria</taxon>
        <taxon>Bacillati</taxon>
        <taxon>Bacillota</taxon>
        <taxon>Bacilli</taxon>
        <taxon>Lactobacillales</taxon>
        <taxon>Lactobacillaceae</taxon>
        <taxon>Ligilactobacillus</taxon>
    </lineage>
</organism>
<feature type="coiled-coil region" evidence="4">
    <location>
        <begin position="192"/>
        <end position="271"/>
    </location>
</feature>
<evidence type="ECO:0000256" key="3">
    <source>
        <dbReference type="ARBA" id="ARBA00013368"/>
    </source>
</evidence>
<comment type="subunit">
    <text evidence="2">Heterodimer of SbcC and SbcD.</text>
</comment>
<comment type="similarity">
    <text evidence="1">Belongs to the SMC family. SbcC subfamily.</text>
</comment>